<name>A0ABY9UPF5_STRVL</name>
<keyword evidence="1" id="KW-0614">Plasmid</keyword>
<geneLocation type="plasmid" evidence="1 2">
    <name>punmamed1</name>
</geneLocation>
<proteinExistence type="predicted"/>
<reference evidence="1 2" key="1">
    <citation type="submission" date="2023-09" db="EMBL/GenBank/DDBJ databases">
        <title>The genome sequence of Streptomyces anthocyanicus.</title>
        <authorList>
            <person name="Mo P."/>
        </authorList>
    </citation>
    <scope>NUCLEOTIDE SEQUENCE [LARGE SCALE GENOMIC DNA]</scope>
    <source>
        <strain evidence="1 2">JCM 4387</strain>
        <plasmid evidence="1 2">punmamed1</plasmid>
    </source>
</reference>
<gene>
    <name evidence="1" type="ORF">RI060_42975</name>
</gene>
<evidence type="ECO:0008006" key="3">
    <source>
        <dbReference type="Google" id="ProtNLM"/>
    </source>
</evidence>
<sequence length="103" mass="10919">MADRSFSDDDLRLYDLLQQFLSLSNSTEHGGTLILISPKGSIVGDCTLAPEDLVAATDALLKLNIQRANQAAGVDTSDELPEVDEQEVAAMISALQDLADGDA</sequence>
<evidence type="ECO:0000313" key="1">
    <source>
        <dbReference type="EMBL" id="WND24086.1"/>
    </source>
</evidence>
<accession>A0ABY9UPF5</accession>
<evidence type="ECO:0000313" key="2">
    <source>
        <dbReference type="Proteomes" id="UP001249394"/>
    </source>
</evidence>
<dbReference type="EMBL" id="CP134214">
    <property type="protein sequence ID" value="WND24086.1"/>
    <property type="molecule type" value="Genomic_DNA"/>
</dbReference>
<organism evidence="1 2">
    <name type="scientific">Streptomyces violaceus</name>
    <name type="common">Streptomyces venezuelae</name>
    <dbReference type="NCBI Taxonomy" id="1936"/>
    <lineage>
        <taxon>Bacteria</taxon>
        <taxon>Bacillati</taxon>
        <taxon>Actinomycetota</taxon>
        <taxon>Actinomycetes</taxon>
        <taxon>Kitasatosporales</taxon>
        <taxon>Streptomycetaceae</taxon>
        <taxon>Streptomyces</taxon>
    </lineage>
</organism>
<keyword evidence="2" id="KW-1185">Reference proteome</keyword>
<dbReference type="Proteomes" id="UP001249394">
    <property type="component" value="Plasmid punmamed1"/>
</dbReference>
<protein>
    <recommendedName>
        <fullName evidence="3">Roadblock/LAMTOR2 domain-containing protein</fullName>
    </recommendedName>
</protein>